<evidence type="ECO:0000256" key="1">
    <source>
        <dbReference type="ARBA" id="ARBA00023015"/>
    </source>
</evidence>
<sequence length="304" mass="33540">MSEQAPHTGETPLYPIREVSRLTGVNSVTLRAWERRYGLIKPQRTPKGHRLYAREDIERVEQILQWLNRGVPVSQVRELLDRPEASEAPPPDASDWPSQRAQLVAAVESLDQNRLETLFSQSLALYPVPVCIGELWEPVIRELEERWGDRLGDTLQRRSLEAFLRTRIGTRLFHANAQSAGPTLLVVPLPDDAGPLWGLLAALAASDRGYRVQLFDAPLPFGELPLAIEHFRAGALLLAGGQAGKADLVRRQLPRLAEQLAVPVGLCGPVARIRAAELAETRVEVLGDDLGQAVGRLQTLVPSA</sequence>
<keyword evidence="2 5" id="KW-0238">DNA-binding</keyword>
<organism evidence="5 6">
    <name type="scientific">Halomonas campaniensis</name>
    <dbReference type="NCBI Taxonomy" id="213554"/>
    <lineage>
        <taxon>Bacteria</taxon>
        <taxon>Pseudomonadati</taxon>
        <taxon>Pseudomonadota</taxon>
        <taxon>Gammaproteobacteria</taxon>
        <taxon>Oceanospirillales</taxon>
        <taxon>Halomonadaceae</taxon>
        <taxon>Halomonas</taxon>
    </lineage>
</organism>
<dbReference type="Gene3D" id="1.10.1660.10">
    <property type="match status" value="1"/>
</dbReference>
<keyword evidence="6" id="KW-1185">Reference proteome</keyword>
<dbReference type="PROSITE" id="PS50937">
    <property type="entry name" value="HTH_MERR_2"/>
    <property type="match status" value="1"/>
</dbReference>
<name>A0A7W5PBQ8_9GAMM</name>
<dbReference type="EMBL" id="JACHZF010000020">
    <property type="protein sequence ID" value="MBB3331852.1"/>
    <property type="molecule type" value="Genomic_DNA"/>
</dbReference>
<dbReference type="InterPro" id="IPR000551">
    <property type="entry name" value="MerR-type_HTH_dom"/>
</dbReference>
<dbReference type="GO" id="GO:0003677">
    <property type="term" value="F:DNA binding"/>
    <property type="evidence" value="ECO:0007669"/>
    <property type="project" value="UniProtKB-KW"/>
</dbReference>
<reference evidence="5 6" key="1">
    <citation type="submission" date="2020-08" db="EMBL/GenBank/DDBJ databases">
        <title>Genomic Encyclopedia of Archaeal and Bacterial Type Strains, Phase II (KMG-II): from individual species to whole genera.</title>
        <authorList>
            <person name="Goeker M."/>
        </authorList>
    </citation>
    <scope>NUCLEOTIDE SEQUENCE [LARGE SCALE GENOMIC DNA]</scope>
    <source>
        <strain evidence="5 6">5AG</strain>
    </source>
</reference>
<accession>A0A7W5PBQ8</accession>
<keyword evidence="3" id="KW-0804">Transcription</keyword>
<dbReference type="InterPro" id="IPR009061">
    <property type="entry name" value="DNA-bd_dom_put_sf"/>
</dbReference>
<dbReference type="InterPro" id="IPR047057">
    <property type="entry name" value="MerR_fam"/>
</dbReference>
<protein>
    <submittedName>
        <fullName evidence="5">DNA-binding transcriptional MerR regulator</fullName>
    </submittedName>
</protein>
<dbReference type="SUPFAM" id="SSF46955">
    <property type="entry name" value="Putative DNA-binding domain"/>
    <property type="match status" value="1"/>
</dbReference>
<dbReference type="CDD" id="cd01104">
    <property type="entry name" value="HTH_MlrA-CarA"/>
    <property type="match status" value="1"/>
</dbReference>
<evidence type="ECO:0000313" key="5">
    <source>
        <dbReference type="EMBL" id="MBB3331852.1"/>
    </source>
</evidence>
<dbReference type="GO" id="GO:0003700">
    <property type="term" value="F:DNA-binding transcription factor activity"/>
    <property type="evidence" value="ECO:0007669"/>
    <property type="project" value="InterPro"/>
</dbReference>
<dbReference type="Pfam" id="PF13411">
    <property type="entry name" value="MerR_1"/>
    <property type="match status" value="1"/>
</dbReference>
<evidence type="ECO:0000256" key="3">
    <source>
        <dbReference type="ARBA" id="ARBA00023163"/>
    </source>
</evidence>
<keyword evidence="1" id="KW-0805">Transcription regulation</keyword>
<evidence type="ECO:0000313" key="6">
    <source>
        <dbReference type="Proteomes" id="UP000553442"/>
    </source>
</evidence>
<dbReference type="PANTHER" id="PTHR30204:SF67">
    <property type="entry name" value="HTH-TYPE TRANSCRIPTIONAL REGULATOR MLRA-RELATED"/>
    <property type="match status" value="1"/>
</dbReference>
<dbReference type="Proteomes" id="UP000553442">
    <property type="component" value="Unassembled WGS sequence"/>
</dbReference>
<evidence type="ECO:0000256" key="2">
    <source>
        <dbReference type="ARBA" id="ARBA00023125"/>
    </source>
</evidence>
<dbReference type="PANTHER" id="PTHR30204">
    <property type="entry name" value="REDOX-CYCLING DRUG-SENSING TRANSCRIPTIONAL ACTIVATOR SOXR"/>
    <property type="match status" value="1"/>
</dbReference>
<dbReference type="SMART" id="SM00422">
    <property type="entry name" value="HTH_MERR"/>
    <property type="match status" value="1"/>
</dbReference>
<dbReference type="AlphaFoldDB" id="A0A7W5PBQ8"/>
<dbReference type="RefSeq" id="WP_183332872.1">
    <property type="nucleotide sequence ID" value="NZ_JACHZF010000020.1"/>
</dbReference>
<evidence type="ECO:0000259" key="4">
    <source>
        <dbReference type="PROSITE" id="PS50937"/>
    </source>
</evidence>
<gene>
    <name evidence="5" type="ORF">BDK63_002738</name>
</gene>
<feature type="domain" description="HTH merR-type" evidence="4">
    <location>
        <begin position="13"/>
        <end position="82"/>
    </location>
</feature>
<comment type="caution">
    <text evidence="5">The sequence shown here is derived from an EMBL/GenBank/DDBJ whole genome shotgun (WGS) entry which is preliminary data.</text>
</comment>
<proteinExistence type="predicted"/>